<dbReference type="EMBL" id="JACIJB010000007">
    <property type="protein sequence ID" value="MBB5661061.1"/>
    <property type="molecule type" value="Genomic_DNA"/>
</dbReference>
<dbReference type="RefSeq" id="WP_123288304.1">
    <property type="nucleotide sequence ID" value="NZ_JACIJB010000007.1"/>
</dbReference>
<dbReference type="GO" id="GO:0009254">
    <property type="term" value="P:peptidoglycan turnover"/>
    <property type="evidence" value="ECO:0007669"/>
    <property type="project" value="InterPro"/>
</dbReference>
<evidence type="ECO:0000313" key="3">
    <source>
        <dbReference type="EMBL" id="MBB5661061.1"/>
    </source>
</evidence>
<reference evidence="3 4" key="1">
    <citation type="submission" date="2020-08" db="EMBL/GenBank/DDBJ databases">
        <title>Genomic Encyclopedia of Type Strains, Phase IV (KMG-IV): sequencing the most valuable type-strain genomes for metagenomic binning, comparative biology and taxonomic classification.</title>
        <authorList>
            <person name="Goeker M."/>
        </authorList>
    </citation>
    <scope>NUCLEOTIDE SEQUENCE [LARGE SCALE GENOMIC DNA]</scope>
    <source>
        <strain evidence="3 4">DSM 24448</strain>
    </source>
</reference>
<gene>
    <name evidence="3" type="ORF">FHS65_001819</name>
</gene>
<protein>
    <submittedName>
        <fullName evidence="3">3D (Asp-Asp-Asp) domain-containing protein</fullName>
    </submittedName>
</protein>
<dbReference type="InterPro" id="IPR036908">
    <property type="entry name" value="RlpA-like_sf"/>
</dbReference>
<sequence length="175" mass="18609">MFKTLALVLALVTPAVASSIDPVPYEALVSAEVEAAEHGFAPDVWLSLNEDQKALALRPADWMLSARMYHAGGGGATGNDSLGCRPIAMRTVATDPRVVPRRTRLFIKETVGLRLADGTIHDGYWYASDTGGAIKGNKIDLYTGHGRGSMAPVMPLNMRSLTVVRAGTFDGCPPA</sequence>
<dbReference type="AlphaFoldDB" id="A0A7W9A412"/>
<feature type="domain" description="3D" evidence="2">
    <location>
        <begin position="90"/>
        <end position="147"/>
    </location>
</feature>
<organism evidence="3 4">
    <name type="scientific">Brevundimonas halotolerans</name>
    <dbReference type="NCBI Taxonomy" id="69670"/>
    <lineage>
        <taxon>Bacteria</taxon>
        <taxon>Pseudomonadati</taxon>
        <taxon>Pseudomonadota</taxon>
        <taxon>Alphaproteobacteria</taxon>
        <taxon>Caulobacterales</taxon>
        <taxon>Caulobacteraceae</taxon>
        <taxon>Brevundimonas</taxon>
    </lineage>
</organism>
<feature type="chain" id="PRO_5031323863" evidence="1">
    <location>
        <begin position="18"/>
        <end position="175"/>
    </location>
</feature>
<keyword evidence="1" id="KW-0732">Signal</keyword>
<evidence type="ECO:0000259" key="2">
    <source>
        <dbReference type="Pfam" id="PF06725"/>
    </source>
</evidence>
<evidence type="ECO:0000256" key="1">
    <source>
        <dbReference type="SAM" id="SignalP"/>
    </source>
</evidence>
<dbReference type="GO" id="GO:0004553">
    <property type="term" value="F:hydrolase activity, hydrolyzing O-glycosyl compounds"/>
    <property type="evidence" value="ECO:0007669"/>
    <property type="project" value="InterPro"/>
</dbReference>
<name>A0A7W9A412_9CAUL</name>
<dbReference type="CDD" id="cd22785">
    <property type="entry name" value="DPBB_MltA-like"/>
    <property type="match status" value="1"/>
</dbReference>
<dbReference type="OrthoDB" id="9798935at2"/>
<keyword evidence="4" id="KW-1185">Reference proteome</keyword>
<feature type="signal peptide" evidence="1">
    <location>
        <begin position="1"/>
        <end position="17"/>
    </location>
</feature>
<dbReference type="GO" id="GO:0019867">
    <property type="term" value="C:outer membrane"/>
    <property type="evidence" value="ECO:0007669"/>
    <property type="project" value="InterPro"/>
</dbReference>
<dbReference type="Pfam" id="PF06725">
    <property type="entry name" value="3D"/>
    <property type="match status" value="1"/>
</dbReference>
<dbReference type="InterPro" id="IPR010611">
    <property type="entry name" value="3D_dom"/>
</dbReference>
<dbReference type="SUPFAM" id="SSF50685">
    <property type="entry name" value="Barwin-like endoglucanases"/>
    <property type="match status" value="1"/>
</dbReference>
<evidence type="ECO:0000313" key="4">
    <source>
        <dbReference type="Proteomes" id="UP000548978"/>
    </source>
</evidence>
<proteinExistence type="predicted"/>
<dbReference type="Proteomes" id="UP000548978">
    <property type="component" value="Unassembled WGS sequence"/>
</dbReference>
<comment type="caution">
    <text evidence="3">The sequence shown here is derived from an EMBL/GenBank/DDBJ whole genome shotgun (WGS) entry which is preliminary data.</text>
</comment>
<accession>A0A7W9A412</accession>
<dbReference type="Gene3D" id="2.40.40.10">
    <property type="entry name" value="RlpA-like domain"/>
    <property type="match status" value="1"/>
</dbReference>